<evidence type="ECO:0000313" key="3">
    <source>
        <dbReference type="Proteomes" id="UP000000663"/>
    </source>
</evidence>
<dbReference type="CDD" id="cd00090">
    <property type="entry name" value="HTH_ARSR"/>
    <property type="match status" value="1"/>
</dbReference>
<evidence type="ECO:0000259" key="1">
    <source>
        <dbReference type="Pfam" id="PF01909"/>
    </source>
</evidence>
<dbReference type="Pfam" id="PF01909">
    <property type="entry name" value="NTP_transf_2"/>
    <property type="match status" value="1"/>
</dbReference>
<dbReference type="InterPro" id="IPR036388">
    <property type="entry name" value="WH-like_DNA-bd_sf"/>
</dbReference>
<dbReference type="KEGG" id="rci:RCIX1422"/>
<dbReference type="AlphaFoldDB" id="Q0W4K4"/>
<dbReference type="CDD" id="cd05403">
    <property type="entry name" value="NT_KNTase_like"/>
    <property type="match status" value="1"/>
</dbReference>
<keyword evidence="3" id="KW-1185">Reference proteome</keyword>
<protein>
    <recommendedName>
        <fullName evidence="1">Polymerase nucleotidyl transferase domain-containing protein</fullName>
    </recommendedName>
</protein>
<dbReference type="SUPFAM" id="SSF81301">
    <property type="entry name" value="Nucleotidyltransferase"/>
    <property type="match status" value="1"/>
</dbReference>
<dbReference type="EMBL" id="AM114193">
    <property type="protein sequence ID" value="CAJ36689.1"/>
    <property type="molecule type" value="Genomic_DNA"/>
</dbReference>
<reference evidence="2 3" key="1">
    <citation type="journal article" date="2006" name="Science">
        <title>Genome of rice cluster I archaea -- the key methane producers in the rice rhizosphere.</title>
        <authorList>
            <person name="Erkel C."/>
            <person name="Kube M."/>
            <person name="Reinhardt R."/>
            <person name="Liesack W."/>
        </authorList>
    </citation>
    <scope>NUCLEOTIDE SEQUENCE [LARGE SCALE GENOMIC DNA]</scope>
    <source>
        <strain evidence="3">DSM 22066 / NBRC 105507 / MRE50</strain>
    </source>
</reference>
<dbReference type="Gene3D" id="1.10.10.10">
    <property type="entry name" value="Winged helix-like DNA-binding domain superfamily/Winged helix DNA-binding domain"/>
    <property type="match status" value="1"/>
</dbReference>
<sequence length="189" mass="21263">MIELFEKYADMKILAYFLSRPGRQFYKKEIARALNVSPSTVIKAVDSFHEEGLLLKEIRGREHFYSLNTENCVVPPLKKAYGLAFVLSAKPVALFQEADPGIISLVLYGSYARGDFDDLSDIDFLAITHSDKLKLIPPLKAIEDRLDKEANITTLRLSDCKSMLDRGDAFYKSVLKDHVLLFGSGLIEA</sequence>
<dbReference type="Gene3D" id="3.30.460.10">
    <property type="entry name" value="Beta Polymerase, domain 2"/>
    <property type="match status" value="1"/>
</dbReference>
<dbReference type="eggNOG" id="arCOG01208">
    <property type="taxonomic scope" value="Archaea"/>
</dbReference>
<proteinExistence type="predicted"/>
<name>Q0W4K4_METAR</name>
<dbReference type="GO" id="GO:0016779">
    <property type="term" value="F:nucleotidyltransferase activity"/>
    <property type="evidence" value="ECO:0007669"/>
    <property type="project" value="InterPro"/>
</dbReference>
<dbReference type="InterPro" id="IPR036390">
    <property type="entry name" value="WH_DNA-bd_sf"/>
</dbReference>
<gene>
    <name evidence="2" type="ORF">RCIX1422</name>
</gene>
<dbReference type="Proteomes" id="UP000000663">
    <property type="component" value="Chromosome"/>
</dbReference>
<dbReference type="SUPFAM" id="SSF46785">
    <property type="entry name" value="Winged helix' DNA-binding domain"/>
    <property type="match status" value="1"/>
</dbReference>
<dbReference type="InterPro" id="IPR002934">
    <property type="entry name" value="Polymerase_NTP_transf_dom"/>
</dbReference>
<evidence type="ECO:0000313" key="2">
    <source>
        <dbReference type="EMBL" id="CAJ36689.1"/>
    </source>
</evidence>
<feature type="domain" description="Polymerase nucleotidyl transferase" evidence="1">
    <location>
        <begin position="96"/>
        <end position="133"/>
    </location>
</feature>
<dbReference type="STRING" id="351160.RCIX1422"/>
<organism evidence="2 3">
    <name type="scientific">Methanocella arvoryzae (strain DSM 22066 / NBRC 105507 / MRE50)</name>
    <dbReference type="NCBI Taxonomy" id="351160"/>
    <lineage>
        <taxon>Archaea</taxon>
        <taxon>Methanobacteriati</taxon>
        <taxon>Methanobacteriota</taxon>
        <taxon>Stenosarchaea group</taxon>
        <taxon>Methanomicrobia</taxon>
        <taxon>Methanocellales</taxon>
        <taxon>Methanocellaceae</taxon>
        <taxon>Methanocella</taxon>
    </lineage>
</organism>
<dbReference type="InterPro" id="IPR043519">
    <property type="entry name" value="NT_sf"/>
</dbReference>
<accession>Q0W4K4</accession>
<dbReference type="InterPro" id="IPR011991">
    <property type="entry name" value="ArsR-like_HTH"/>
</dbReference>